<feature type="active site" description="Nucleophile" evidence="4">
    <location>
        <position position="372"/>
    </location>
</feature>
<dbReference type="EMBL" id="FWEY01000008">
    <property type="protein sequence ID" value="SLM52714.1"/>
    <property type="molecule type" value="Genomic_DNA"/>
</dbReference>
<name>A0A1W1II81_9LACT</name>
<comment type="similarity">
    <text evidence="1 5">Belongs to the glycosyl hydrolase 1 family.</text>
</comment>
<evidence type="ECO:0000256" key="5">
    <source>
        <dbReference type="RuleBase" id="RU003690"/>
    </source>
</evidence>
<evidence type="ECO:0000256" key="1">
    <source>
        <dbReference type="ARBA" id="ARBA00010838"/>
    </source>
</evidence>
<dbReference type="RefSeq" id="WP_086943461.1">
    <property type="nucleotide sequence ID" value="NZ_FONM01000009.1"/>
</dbReference>
<dbReference type="PANTHER" id="PTHR10353:SF296">
    <property type="entry name" value="6-PHOSPHO-BETA-GLUCOSIDASE"/>
    <property type="match status" value="1"/>
</dbReference>
<dbReference type="NCBIfam" id="NF007158">
    <property type="entry name" value="PRK09593.1"/>
    <property type="match status" value="1"/>
</dbReference>
<dbReference type="GO" id="GO:0008422">
    <property type="term" value="F:beta-glucosidase activity"/>
    <property type="evidence" value="ECO:0007669"/>
    <property type="project" value="TreeGrafter"/>
</dbReference>
<dbReference type="PROSITE" id="PS00572">
    <property type="entry name" value="GLYCOSYL_HYDROL_F1_1"/>
    <property type="match status" value="1"/>
</dbReference>
<dbReference type="GO" id="GO:0005829">
    <property type="term" value="C:cytosol"/>
    <property type="evidence" value="ECO:0007669"/>
    <property type="project" value="TreeGrafter"/>
</dbReference>
<dbReference type="InterPro" id="IPR017853">
    <property type="entry name" value="GH"/>
</dbReference>
<protein>
    <recommendedName>
        <fullName evidence="9">6-phospho-beta-glucosidase</fullName>
    </recommendedName>
</protein>
<dbReference type="InterPro" id="IPR018120">
    <property type="entry name" value="Glyco_hydro_1_AS"/>
</dbReference>
<dbReference type="InterPro" id="IPR033132">
    <property type="entry name" value="GH_1_N_CS"/>
</dbReference>
<dbReference type="Gene3D" id="3.20.20.80">
    <property type="entry name" value="Glycosidases"/>
    <property type="match status" value="1"/>
</dbReference>
<keyword evidence="8" id="KW-1185">Reference proteome</keyword>
<dbReference type="GO" id="GO:0016052">
    <property type="term" value="P:carbohydrate catabolic process"/>
    <property type="evidence" value="ECO:0007669"/>
    <property type="project" value="TreeGrafter"/>
</dbReference>
<evidence type="ECO:0000256" key="3">
    <source>
        <dbReference type="ARBA" id="ARBA00023295"/>
    </source>
</evidence>
<dbReference type="Proteomes" id="UP000195985">
    <property type="component" value="Unassembled WGS sequence"/>
</dbReference>
<dbReference type="PANTHER" id="PTHR10353">
    <property type="entry name" value="GLYCOSYL HYDROLASE"/>
    <property type="match status" value="1"/>
</dbReference>
<dbReference type="PROSITE" id="PS00653">
    <property type="entry name" value="GLYCOSYL_HYDROL_F1_2"/>
    <property type="match status" value="1"/>
</dbReference>
<dbReference type="OrthoDB" id="1637462at2"/>
<sequence>MALPKDFLWGGATAANQAEGGVLEGGRGLSNVDVMPTGPDRKLVAAGKQRMLEWDEDHYYPAKAAIDMYHRYKEDIKLFAEMGFKVYRMSLSWTRIFPNGDDREPNEEGLRFYEEIFKELRKYDIEPLVTIAHFDVPLHLIKQYGSWRNRDLIGFYVKYARTVLTRYQGLVNYWLTINEINILLHQPFVGGGIIFEEGENEEQVKYQAAHHQLVASAAATKIAHEIDPNNKVGCMLAGGNHYPYMCRPEDYKEAIDRDREGYFFIDVQARGKYPNYALKKFEREGLEIKMEPEDKDILASAPVDFVSFSYYSSRTVSAYAEDYQQTTGNIFATIKNPNLPSSEWGWQIDPMGLRNSLNQMYDRYQKPLFIVENGLGAVDIPDENGFVDDEYRIEYLRKHIEAFTDAVEIDGVELLGYTTWGCVDLVAASTGQMSKRYGFIYVDRDDEGNGTLERSKKKSFYWYKKVIETNGMELSSDNLDIQELTPVAQ</sequence>
<gene>
    <name evidence="7" type="ORF">TPAS_2408</name>
</gene>
<evidence type="ECO:0000256" key="2">
    <source>
        <dbReference type="ARBA" id="ARBA00022801"/>
    </source>
</evidence>
<dbReference type="AlphaFoldDB" id="A0A1W1II81"/>
<keyword evidence="3 6" id="KW-0326">Glycosidase</keyword>
<evidence type="ECO:0000256" key="4">
    <source>
        <dbReference type="PROSITE-ProRule" id="PRU10055"/>
    </source>
</evidence>
<organism evidence="7 8">
    <name type="scientific">Trichococcus pasteurii</name>
    <dbReference type="NCBI Taxonomy" id="43064"/>
    <lineage>
        <taxon>Bacteria</taxon>
        <taxon>Bacillati</taxon>
        <taxon>Bacillota</taxon>
        <taxon>Bacilli</taxon>
        <taxon>Lactobacillales</taxon>
        <taxon>Carnobacteriaceae</taxon>
        <taxon>Trichococcus</taxon>
    </lineage>
</organism>
<evidence type="ECO:0000313" key="8">
    <source>
        <dbReference type="Proteomes" id="UP000195985"/>
    </source>
</evidence>
<evidence type="ECO:0008006" key="9">
    <source>
        <dbReference type="Google" id="ProtNLM"/>
    </source>
</evidence>
<evidence type="ECO:0000313" key="7">
    <source>
        <dbReference type="EMBL" id="SLM52714.1"/>
    </source>
</evidence>
<dbReference type="SUPFAM" id="SSF51445">
    <property type="entry name" value="(Trans)glycosidases"/>
    <property type="match status" value="1"/>
</dbReference>
<dbReference type="NCBIfam" id="NF007356">
    <property type="entry name" value="PRK09852.1"/>
    <property type="match status" value="1"/>
</dbReference>
<proteinExistence type="inferred from homology"/>
<reference evidence="8" key="1">
    <citation type="submission" date="2016-04" db="EMBL/GenBank/DDBJ databases">
        <authorList>
            <person name="Strepis N."/>
        </authorList>
    </citation>
    <scope>NUCLEOTIDE SEQUENCE [LARGE SCALE GENOMIC DNA]</scope>
</reference>
<dbReference type="PRINTS" id="PR00131">
    <property type="entry name" value="GLHYDRLASE1"/>
</dbReference>
<keyword evidence="2 6" id="KW-0378">Hydrolase</keyword>
<dbReference type="STRING" id="43064.SAMN04488086_10916"/>
<evidence type="ECO:0000256" key="6">
    <source>
        <dbReference type="RuleBase" id="RU004468"/>
    </source>
</evidence>
<dbReference type="FunFam" id="3.20.20.80:FF:000004">
    <property type="entry name" value="Beta-glucosidase 6-phospho-beta-glucosidase"/>
    <property type="match status" value="1"/>
</dbReference>
<dbReference type="Pfam" id="PF00232">
    <property type="entry name" value="Glyco_hydro_1"/>
    <property type="match status" value="1"/>
</dbReference>
<dbReference type="InterPro" id="IPR001360">
    <property type="entry name" value="Glyco_hydro_1"/>
</dbReference>
<accession>A0A1W1II81</accession>